<keyword evidence="4" id="KW-0479">Metal-binding</keyword>
<protein>
    <submittedName>
        <fullName evidence="11">Cysteine desulfurase</fullName>
        <ecNumber evidence="11">2.8.1.7</ecNumber>
    </submittedName>
</protein>
<dbReference type="Gene3D" id="1.10.260.50">
    <property type="match status" value="1"/>
</dbReference>
<dbReference type="Proteomes" id="UP000188342">
    <property type="component" value="Unassembled WGS sequence"/>
</dbReference>
<dbReference type="GO" id="GO:0031071">
    <property type="term" value="F:cysteine desulfurase activity"/>
    <property type="evidence" value="ECO:0007669"/>
    <property type="project" value="UniProtKB-EC"/>
</dbReference>
<evidence type="ECO:0000256" key="7">
    <source>
        <dbReference type="ARBA" id="ARBA00023014"/>
    </source>
</evidence>
<evidence type="ECO:0000256" key="9">
    <source>
        <dbReference type="SAM" id="MobiDB-lite"/>
    </source>
</evidence>
<feature type="region of interest" description="Disordered" evidence="9">
    <location>
        <begin position="1"/>
        <end position="25"/>
    </location>
</feature>
<evidence type="ECO:0000259" key="10">
    <source>
        <dbReference type="Pfam" id="PF00266"/>
    </source>
</evidence>
<dbReference type="EMBL" id="FUKQ01000032">
    <property type="protein sequence ID" value="SJN32791.1"/>
    <property type="molecule type" value="Genomic_DNA"/>
</dbReference>
<dbReference type="AlphaFoldDB" id="A0A1R4JKL5"/>
<feature type="domain" description="Aminotransferase class V" evidence="10">
    <location>
        <begin position="18"/>
        <end position="371"/>
    </location>
</feature>
<evidence type="ECO:0000313" key="11">
    <source>
        <dbReference type="EMBL" id="SJN32791.1"/>
    </source>
</evidence>
<comment type="catalytic activity">
    <reaction evidence="8">
        <text>(sulfur carrier)-H + L-cysteine = (sulfur carrier)-SH + L-alanine</text>
        <dbReference type="Rhea" id="RHEA:43892"/>
        <dbReference type="Rhea" id="RHEA-COMP:14737"/>
        <dbReference type="Rhea" id="RHEA-COMP:14739"/>
        <dbReference type="ChEBI" id="CHEBI:29917"/>
        <dbReference type="ChEBI" id="CHEBI:35235"/>
        <dbReference type="ChEBI" id="CHEBI:57972"/>
        <dbReference type="ChEBI" id="CHEBI:64428"/>
        <dbReference type="EC" id="2.8.1.7"/>
    </reaction>
</comment>
<dbReference type="Pfam" id="PF00266">
    <property type="entry name" value="Aminotran_5"/>
    <property type="match status" value="1"/>
</dbReference>
<dbReference type="PIRSF" id="PIRSF005572">
    <property type="entry name" value="NifS"/>
    <property type="match status" value="1"/>
</dbReference>
<keyword evidence="7" id="KW-0411">Iron-sulfur</keyword>
<dbReference type="STRING" id="1255658.FM114_08265"/>
<name>A0A1R4JKL5_9ACTN</name>
<dbReference type="InterPro" id="IPR015421">
    <property type="entry name" value="PyrdxlP-dep_Trfase_major"/>
</dbReference>
<keyword evidence="5" id="KW-0663">Pyridoxal phosphate</keyword>
<organism evidence="11 12">
    <name type="scientific">Luteococcus japonicus LSP_Lj1</name>
    <dbReference type="NCBI Taxonomy" id="1255658"/>
    <lineage>
        <taxon>Bacteria</taxon>
        <taxon>Bacillati</taxon>
        <taxon>Actinomycetota</taxon>
        <taxon>Actinomycetes</taxon>
        <taxon>Propionibacteriales</taxon>
        <taxon>Propionibacteriaceae</taxon>
        <taxon>Luteococcus</taxon>
    </lineage>
</organism>
<comment type="cofactor">
    <cofactor evidence="1">
        <name>pyridoxal 5'-phosphate</name>
        <dbReference type="ChEBI" id="CHEBI:597326"/>
    </cofactor>
</comment>
<dbReference type="InterPro" id="IPR000192">
    <property type="entry name" value="Aminotrans_V_dom"/>
</dbReference>
<dbReference type="GO" id="GO:0046872">
    <property type="term" value="F:metal ion binding"/>
    <property type="evidence" value="ECO:0007669"/>
    <property type="project" value="UniProtKB-KW"/>
</dbReference>
<keyword evidence="12" id="KW-1185">Reference proteome</keyword>
<accession>A0A1R4JKL5</accession>
<evidence type="ECO:0000313" key="12">
    <source>
        <dbReference type="Proteomes" id="UP000188342"/>
    </source>
</evidence>
<keyword evidence="6" id="KW-0408">Iron</keyword>
<feature type="compositionally biased region" description="Basic and acidic residues" evidence="9">
    <location>
        <begin position="1"/>
        <end position="22"/>
    </location>
</feature>
<proteinExistence type="inferred from homology"/>
<dbReference type="OrthoDB" id="9808002at2"/>
<dbReference type="InterPro" id="IPR016454">
    <property type="entry name" value="Cysteine_dSase"/>
</dbReference>
<gene>
    <name evidence="11" type="ORF">FM114_08265</name>
</gene>
<dbReference type="RefSeq" id="WP_094764679.1">
    <property type="nucleotide sequence ID" value="NZ_FUKQ01000032.1"/>
</dbReference>
<dbReference type="Gene3D" id="3.90.1150.10">
    <property type="entry name" value="Aspartate Aminotransferase, domain 1"/>
    <property type="match status" value="1"/>
</dbReference>
<evidence type="ECO:0000256" key="1">
    <source>
        <dbReference type="ARBA" id="ARBA00001933"/>
    </source>
</evidence>
<reference evidence="11 12" key="1">
    <citation type="submission" date="2017-02" db="EMBL/GenBank/DDBJ databases">
        <authorList>
            <person name="Peterson S.W."/>
        </authorList>
    </citation>
    <scope>NUCLEOTIDE SEQUENCE [LARGE SCALE GENOMIC DNA]</scope>
    <source>
        <strain evidence="11 12">LSP_Lj1</strain>
    </source>
</reference>
<dbReference type="PANTHER" id="PTHR11601">
    <property type="entry name" value="CYSTEINE DESULFURYLASE FAMILY MEMBER"/>
    <property type="match status" value="1"/>
</dbReference>
<evidence type="ECO:0000256" key="6">
    <source>
        <dbReference type="ARBA" id="ARBA00023004"/>
    </source>
</evidence>
<dbReference type="GO" id="GO:0051536">
    <property type="term" value="F:iron-sulfur cluster binding"/>
    <property type="evidence" value="ECO:0007669"/>
    <property type="project" value="UniProtKB-KW"/>
</dbReference>
<sequence length="398" mass="41404">MDERAKTENAPERAPGRIHLDHAASSPIVPRALEAMVRQSGLVGNPAALHTSGRAARAVLEDAREQLAEAIGAHASEVIFTSGGSEADTIALNAGTRRPGRRTVLIGATEHPAVATARTRMAGVEVLSCDRDGIVHLKDLDERLDASTSMVSVMTVNNETGAIQPVSEAAERAHRVGAWFHTDAVQALGHVPLDFATSGADLMSLSAHKVGGPVGIGALVARRDVELSPWGLGGGQERDVRSGTQSAVLASAFAAAATMAVENLETEHARLSGMRNRFVERVRSTITGCYVNAPAEASPAIVNLTFDGTRADDVLMLLDHAGIDCSTGSACRAGVHQPSDVLLAMGRTLEQASASIRFSFGPTTTADELATLAGLLPDVVSRARAAASVAVDVTQDPS</sequence>
<dbReference type="SUPFAM" id="SSF53383">
    <property type="entry name" value="PLP-dependent transferases"/>
    <property type="match status" value="1"/>
</dbReference>
<keyword evidence="3 11" id="KW-0808">Transferase</keyword>
<evidence type="ECO:0000256" key="4">
    <source>
        <dbReference type="ARBA" id="ARBA00022723"/>
    </source>
</evidence>
<dbReference type="Gene3D" id="3.40.640.10">
    <property type="entry name" value="Type I PLP-dependent aspartate aminotransferase-like (Major domain)"/>
    <property type="match status" value="1"/>
</dbReference>
<dbReference type="InterPro" id="IPR015422">
    <property type="entry name" value="PyrdxlP-dep_Trfase_small"/>
</dbReference>
<dbReference type="PANTHER" id="PTHR11601:SF34">
    <property type="entry name" value="CYSTEINE DESULFURASE"/>
    <property type="match status" value="1"/>
</dbReference>
<dbReference type="EC" id="2.8.1.7" evidence="11"/>
<evidence type="ECO:0000256" key="3">
    <source>
        <dbReference type="ARBA" id="ARBA00022679"/>
    </source>
</evidence>
<comment type="similarity">
    <text evidence="2">Belongs to the class-V pyridoxal-phosphate-dependent aminotransferase family. NifS/IscS subfamily.</text>
</comment>
<evidence type="ECO:0000256" key="8">
    <source>
        <dbReference type="ARBA" id="ARBA00050776"/>
    </source>
</evidence>
<evidence type="ECO:0000256" key="5">
    <source>
        <dbReference type="ARBA" id="ARBA00022898"/>
    </source>
</evidence>
<dbReference type="InterPro" id="IPR015424">
    <property type="entry name" value="PyrdxlP-dep_Trfase"/>
</dbReference>
<evidence type="ECO:0000256" key="2">
    <source>
        <dbReference type="ARBA" id="ARBA00006490"/>
    </source>
</evidence>